<dbReference type="GO" id="GO:0005524">
    <property type="term" value="F:ATP binding"/>
    <property type="evidence" value="ECO:0007669"/>
    <property type="project" value="UniProtKB-KW"/>
</dbReference>
<dbReference type="OrthoDB" id="267323at2759"/>
<dbReference type="Pfam" id="PF00300">
    <property type="entry name" value="His_Phos_1"/>
    <property type="match status" value="1"/>
</dbReference>
<sequence>MNKDNHFNKTSGSKTAADNHQPRTRRSSRFDIYENVESSNSNLSLSSDDREITPNTAATILSQPTTKQHRKKNVELKLSSSMFKKKFGDKTFDEHSSLNISSELNKTQSEQKKLKKKKKVLQDQVHTKLSNHSISPGQLYATESGRLFHAGKILIVLAGLPARSKTKLGVALTRYLRWLGVKTQIFHTSDYRKREGTIVQEEDYALNNKDANKQFNLDALCADTDYAVDRETDEIKKSGIAKRRNFINNCLKDIDEFFFDDQNNSQIAIYDALNVTVEERDMLNKRYSQGEKGHTKGCSVLFIESIVTDPELLQRNIDIAVNSKDYDGWYHQKALDHFMQRIERNNKVYVEMGGDKENHLSFVKYIDYGETLYVNNSNHSYLINKIISFLMNLKEKKGRVYLSRCGNSDYDKYNDDEILNEEGIKFAKRMTDVVITRINSLRKNSHLTEISPVSPVLSTEFNMDDLKTQVSVDRNLNMGKVNKRQISRHDGSDEDSVVVFSAPRKRTYDTAQFFLKKGITVRKKLELKQLNPGAIADLTLEEVKTQYPEEFNEFLESPYFFRFTKGESYHDLALRMGSLIFEVERMNGDVLIIAHESALRIIYGYLMAKSAKDIPTLEFDRENVIEISFGHYENKAVKLPVV</sequence>
<dbReference type="EMBL" id="LPNN01000007">
    <property type="protein sequence ID" value="OEJ84746.1"/>
    <property type="molecule type" value="Genomic_DNA"/>
</dbReference>
<dbReference type="Gene3D" id="3.40.50.1240">
    <property type="entry name" value="Phosphoglycerate mutase-like"/>
    <property type="match status" value="1"/>
</dbReference>
<keyword evidence="1" id="KW-0547">Nucleotide-binding</keyword>
<dbReference type="Pfam" id="PF01591">
    <property type="entry name" value="6PF2K"/>
    <property type="match status" value="1"/>
</dbReference>
<comment type="caution">
    <text evidence="5">The sequence shown here is derived from an EMBL/GenBank/DDBJ whole genome shotgun (WGS) entry which is preliminary data.</text>
</comment>
<dbReference type="PANTHER" id="PTHR10606">
    <property type="entry name" value="6-PHOSPHOFRUCTO-2-KINASE/FRUCTOSE-2,6-BISPHOSPHATASE"/>
    <property type="match status" value="1"/>
</dbReference>
<keyword evidence="2" id="KW-0067">ATP-binding</keyword>
<dbReference type="PANTHER" id="PTHR10606:SF39">
    <property type="entry name" value="6-PHOSPHOFRUCTO-2-KINASE_FRUCTOSE-2,6-BISPHOSPHATASE YLR345W-RELATED"/>
    <property type="match status" value="1"/>
</dbReference>
<evidence type="ECO:0000256" key="2">
    <source>
        <dbReference type="ARBA" id="ARBA00022840"/>
    </source>
</evidence>
<keyword evidence="5" id="KW-0418">Kinase</keyword>
<keyword evidence="5" id="KW-0808">Transferase</keyword>
<dbReference type="VEuPathDB" id="FungiDB:AWRI3580_g3248"/>
<dbReference type="InterPro" id="IPR027417">
    <property type="entry name" value="P-loop_NTPase"/>
</dbReference>
<dbReference type="STRING" id="29833.A0A1E5RCY8"/>
<protein>
    <submittedName>
        <fullName evidence="5">Putative 6-phosphofructo-2-kinase/fructose-2,6-bisphosphatase</fullName>
    </submittedName>
</protein>
<dbReference type="GO" id="GO:0006000">
    <property type="term" value="P:fructose metabolic process"/>
    <property type="evidence" value="ECO:0007669"/>
    <property type="project" value="InterPro"/>
</dbReference>
<evidence type="ECO:0000256" key="1">
    <source>
        <dbReference type="ARBA" id="ARBA00022741"/>
    </source>
</evidence>
<proteinExistence type="predicted"/>
<evidence type="ECO:0000256" key="3">
    <source>
        <dbReference type="SAM" id="MobiDB-lite"/>
    </source>
</evidence>
<dbReference type="Gene3D" id="3.40.50.300">
    <property type="entry name" value="P-loop containing nucleotide triphosphate hydrolases"/>
    <property type="match status" value="1"/>
</dbReference>
<dbReference type="InterPro" id="IPR003094">
    <property type="entry name" value="6Pfruct_kin"/>
</dbReference>
<dbReference type="InterPro" id="IPR013078">
    <property type="entry name" value="His_Pase_superF_clade-1"/>
</dbReference>
<accession>A0A1E5RCY8</accession>
<evidence type="ECO:0000313" key="6">
    <source>
        <dbReference type="Proteomes" id="UP000095358"/>
    </source>
</evidence>
<dbReference type="InterPro" id="IPR029033">
    <property type="entry name" value="His_PPase_superfam"/>
</dbReference>
<dbReference type="InterPro" id="IPR013079">
    <property type="entry name" value="6Phosfructo_kin"/>
</dbReference>
<dbReference type="GO" id="GO:0003873">
    <property type="term" value="F:6-phosphofructo-2-kinase activity"/>
    <property type="evidence" value="ECO:0007669"/>
    <property type="project" value="InterPro"/>
</dbReference>
<dbReference type="SUPFAM" id="SSF52540">
    <property type="entry name" value="P-loop containing nucleoside triphosphate hydrolases"/>
    <property type="match status" value="1"/>
</dbReference>
<feature type="region of interest" description="Disordered" evidence="3">
    <location>
        <begin position="1"/>
        <end position="51"/>
    </location>
</feature>
<dbReference type="GO" id="GO:0005829">
    <property type="term" value="C:cytosol"/>
    <property type="evidence" value="ECO:0007669"/>
    <property type="project" value="TreeGrafter"/>
</dbReference>
<dbReference type="PIRSF" id="PIRSF000709">
    <property type="entry name" value="6PFK_2-Ptase"/>
    <property type="match status" value="1"/>
</dbReference>
<dbReference type="GO" id="GO:0006003">
    <property type="term" value="P:fructose 2,6-bisphosphate metabolic process"/>
    <property type="evidence" value="ECO:0007669"/>
    <property type="project" value="InterPro"/>
</dbReference>
<evidence type="ECO:0000313" key="5">
    <source>
        <dbReference type="EMBL" id="OEJ84746.1"/>
    </source>
</evidence>
<dbReference type="SUPFAM" id="SSF53254">
    <property type="entry name" value="Phosphoglycerate mutase-like"/>
    <property type="match status" value="1"/>
</dbReference>
<feature type="compositionally biased region" description="Polar residues" evidence="3">
    <location>
        <begin position="8"/>
        <end position="18"/>
    </location>
</feature>
<dbReference type="Proteomes" id="UP000095358">
    <property type="component" value="Unassembled WGS sequence"/>
</dbReference>
<reference evidence="6" key="1">
    <citation type="journal article" date="2016" name="Genome Announc.">
        <title>Genome sequences of three species of Hanseniaspora isolated from spontaneous wine fermentations.</title>
        <authorList>
            <person name="Sternes P.R."/>
            <person name="Lee D."/>
            <person name="Kutyna D.R."/>
            <person name="Borneman A.R."/>
        </authorList>
    </citation>
    <scope>NUCLEOTIDE SEQUENCE [LARGE SCALE GENOMIC DNA]</scope>
    <source>
        <strain evidence="6">AWRI3580</strain>
    </source>
</reference>
<gene>
    <name evidence="5" type="ORF">AWRI3580_g3248</name>
</gene>
<feature type="domain" description="6-phosphofructo-2-kinase" evidence="4">
    <location>
        <begin position="143"/>
        <end position="396"/>
    </location>
</feature>
<keyword evidence="6" id="KW-1185">Reference proteome</keyword>
<organism evidence="5 6">
    <name type="scientific">Hanseniaspora uvarum</name>
    <name type="common">Yeast</name>
    <name type="synonym">Kloeckera apiculata</name>
    <dbReference type="NCBI Taxonomy" id="29833"/>
    <lineage>
        <taxon>Eukaryota</taxon>
        <taxon>Fungi</taxon>
        <taxon>Dikarya</taxon>
        <taxon>Ascomycota</taxon>
        <taxon>Saccharomycotina</taxon>
        <taxon>Saccharomycetes</taxon>
        <taxon>Saccharomycodales</taxon>
        <taxon>Saccharomycodaceae</taxon>
        <taxon>Hanseniaspora</taxon>
    </lineage>
</organism>
<dbReference type="AlphaFoldDB" id="A0A1E5RCY8"/>
<dbReference type="GO" id="GO:0004331">
    <property type="term" value="F:fructose-2,6-bisphosphate 2-phosphatase activity"/>
    <property type="evidence" value="ECO:0007669"/>
    <property type="project" value="TreeGrafter"/>
</dbReference>
<name>A0A1E5RCY8_HANUV</name>
<evidence type="ECO:0000259" key="4">
    <source>
        <dbReference type="Pfam" id="PF01591"/>
    </source>
</evidence>